<feature type="transmembrane region" description="Helical" evidence="7">
    <location>
        <begin position="130"/>
        <end position="152"/>
    </location>
</feature>
<evidence type="ECO:0000313" key="9">
    <source>
        <dbReference type="EMBL" id="CAF9943745.1"/>
    </source>
</evidence>
<gene>
    <name evidence="9" type="ORF">ALECFALPRED_001187</name>
</gene>
<accession>A0A8H3PLG6</accession>
<dbReference type="PANTHER" id="PTHR33048">
    <property type="entry name" value="PTH11-LIKE INTEGRAL MEMBRANE PROTEIN (AFU_ORTHOLOGUE AFUA_5G11245)"/>
    <property type="match status" value="1"/>
</dbReference>
<organism evidence="9 10">
    <name type="scientific">Alectoria fallacina</name>
    <dbReference type="NCBI Taxonomy" id="1903189"/>
    <lineage>
        <taxon>Eukaryota</taxon>
        <taxon>Fungi</taxon>
        <taxon>Dikarya</taxon>
        <taxon>Ascomycota</taxon>
        <taxon>Pezizomycotina</taxon>
        <taxon>Lecanoromycetes</taxon>
        <taxon>OSLEUM clade</taxon>
        <taxon>Lecanoromycetidae</taxon>
        <taxon>Lecanorales</taxon>
        <taxon>Lecanorineae</taxon>
        <taxon>Parmeliaceae</taxon>
        <taxon>Alectoria</taxon>
    </lineage>
</organism>
<dbReference type="PANTHER" id="PTHR33048:SF57">
    <property type="entry name" value="INTEGRAL MEMBRANE PROTEIN-RELATED"/>
    <property type="match status" value="1"/>
</dbReference>
<feature type="region of interest" description="Disordered" evidence="6">
    <location>
        <begin position="343"/>
        <end position="368"/>
    </location>
</feature>
<keyword evidence="4 7" id="KW-0472">Membrane</keyword>
<keyword evidence="2 7" id="KW-0812">Transmembrane</keyword>
<evidence type="ECO:0000256" key="6">
    <source>
        <dbReference type="SAM" id="MobiDB-lite"/>
    </source>
</evidence>
<evidence type="ECO:0000256" key="3">
    <source>
        <dbReference type="ARBA" id="ARBA00022989"/>
    </source>
</evidence>
<feature type="transmembrane region" description="Helical" evidence="7">
    <location>
        <begin position="210"/>
        <end position="229"/>
    </location>
</feature>
<evidence type="ECO:0000256" key="4">
    <source>
        <dbReference type="ARBA" id="ARBA00023136"/>
    </source>
</evidence>
<evidence type="ECO:0000256" key="2">
    <source>
        <dbReference type="ARBA" id="ARBA00022692"/>
    </source>
</evidence>
<keyword evidence="10" id="KW-1185">Reference proteome</keyword>
<comment type="subcellular location">
    <subcellularLocation>
        <location evidence="1">Membrane</location>
        <topology evidence="1">Multi-pass membrane protein</topology>
    </subcellularLocation>
</comment>
<dbReference type="Pfam" id="PF20684">
    <property type="entry name" value="Fung_rhodopsin"/>
    <property type="match status" value="1"/>
</dbReference>
<dbReference type="GO" id="GO:0016020">
    <property type="term" value="C:membrane"/>
    <property type="evidence" value="ECO:0007669"/>
    <property type="project" value="UniProtKB-SubCell"/>
</dbReference>
<evidence type="ECO:0000256" key="5">
    <source>
        <dbReference type="ARBA" id="ARBA00038359"/>
    </source>
</evidence>
<feature type="domain" description="Rhodopsin" evidence="8">
    <location>
        <begin position="35"/>
        <end position="290"/>
    </location>
</feature>
<evidence type="ECO:0000313" key="10">
    <source>
        <dbReference type="Proteomes" id="UP000664203"/>
    </source>
</evidence>
<name>A0A8H3PLG6_9LECA</name>
<comment type="similarity">
    <text evidence="5">Belongs to the SAT4 family.</text>
</comment>
<dbReference type="AlphaFoldDB" id="A0A8H3PLG6"/>
<proteinExistence type="inferred from homology"/>
<feature type="transmembrane region" description="Helical" evidence="7">
    <location>
        <begin position="47"/>
        <end position="72"/>
    </location>
</feature>
<feature type="transmembrane region" description="Helical" evidence="7">
    <location>
        <begin position="14"/>
        <end position="35"/>
    </location>
</feature>
<comment type="caution">
    <text evidence="9">The sequence shown here is derived from an EMBL/GenBank/DDBJ whole genome shotgun (WGS) entry which is preliminary data.</text>
</comment>
<feature type="transmembrane region" description="Helical" evidence="7">
    <location>
        <begin position="265"/>
        <end position="285"/>
    </location>
</feature>
<feature type="transmembrane region" description="Helical" evidence="7">
    <location>
        <begin position="172"/>
        <end position="198"/>
    </location>
</feature>
<evidence type="ECO:0000256" key="1">
    <source>
        <dbReference type="ARBA" id="ARBA00004141"/>
    </source>
</evidence>
<dbReference type="OrthoDB" id="5273647at2759"/>
<dbReference type="EMBL" id="CAJPDR010001230">
    <property type="protein sequence ID" value="CAF9943745.1"/>
    <property type="molecule type" value="Genomic_DNA"/>
</dbReference>
<keyword evidence="3 7" id="KW-1133">Transmembrane helix</keyword>
<protein>
    <recommendedName>
        <fullName evidence="8">Rhodopsin domain-containing protein</fullName>
    </recommendedName>
</protein>
<dbReference type="InterPro" id="IPR049326">
    <property type="entry name" value="Rhodopsin_dom_fungi"/>
</dbReference>
<evidence type="ECO:0000256" key="7">
    <source>
        <dbReference type="SAM" id="Phobius"/>
    </source>
</evidence>
<dbReference type="Proteomes" id="UP000664203">
    <property type="component" value="Unassembled WGS sequence"/>
</dbReference>
<feature type="transmembrane region" description="Helical" evidence="7">
    <location>
        <begin position="100"/>
        <end position="118"/>
    </location>
</feature>
<evidence type="ECO:0000259" key="8">
    <source>
        <dbReference type="Pfam" id="PF20684"/>
    </source>
</evidence>
<sequence>MYHRSLIPTQGDGMGITIVVVLSLCYALATVAIGIRLWSRKIKNFGLFLNDYAAVLGWFFSAGLLATAIISVQDGGGKHMMAVNPANIPNILKTFVVGDLIWIAACVSIKISIIHFYISIFGSNKIFRKAAYAVMAIPIAYAIGVLLENVLICRPFAKNWYPHLPGHCGNDVGNLIAASACNVAIDLTIIALPIPMIWTLHMATRRKVELTITFALGILYVSRYVALLFSGTNPYAHSICAVTIIRLVLATRLQMDDFTYDIARIGMVSMLEPLLGITIACLPLFPPALKKMTGRLDASGSGGTPNVLSSSVARLRAKRSKNSEFEKFNDSDLLTDLEDNRIENHISGPKSQPDYAVDGGSPFADFEVPPLSSIKVEQDWEVRSDEQRHPEAKV</sequence>
<dbReference type="InterPro" id="IPR052337">
    <property type="entry name" value="SAT4-like"/>
</dbReference>
<reference evidence="9" key="1">
    <citation type="submission" date="2021-03" db="EMBL/GenBank/DDBJ databases">
        <authorList>
            <person name="Tagirdzhanova G."/>
        </authorList>
    </citation>
    <scope>NUCLEOTIDE SEQUENCE</scope>
</reference>